<dbReference type="GO" id="GO:0015109">
    <property type="term" value="F:chromate transmembrane transporter activity"/>
    <property type="evidence" value="ECO:0007669"/>
    <property type="project" value="InterPro"/>
</dbReference>
<dbReference type="PANTHER" id="PTHR43663">
    <property type="entry name" value="CHROMATE TRANSPORT PROTEIN-RELATED"/>
    <property type="match status" value="1"/>
</dbReference>
<name>A0AAW8U4Q7_9ENTE</name>
<keyword evidence="3" id="KW-1003">Cell membrane</keyword>
<feature type="transmembrane region" description="Helical" evidence="7">
    <location>
        <begin position="6"/>
        <end position="29"/>
    </location>
</feature>
<dbReference type="RefSeq" id="WP_311876037.1">
    <property type="nucleotide sequence ID" value="NZ_JARQBZ010000006.1"/>
</dbReference>
<evidence type="ECO:0000256" key="3">
    <source>
        <dbReference type="ARBA" id="ARBA00022475"/>
    </source>
</evidence>
<evidence type="ECO:0000313" key="8">
    <source>
        <dbReference type="EMBL" id="MDT2833287.1"/>
    </source>
</evidence>
<dbReference type="GO" id="GO:0005886">
    <property type="term" value="C:plasma membrane"/>
    <property type="evidence" value="ECO:0007669"/>
    <property type="project" value="UniProtKB-SubCell"/>
</dbReference>
<dbReference type="InterPro" id="IPR052518">
    <property type="entry name" value="CHR_Transporter"/>
</dbReference>
<evidence type="ECO:0000256" key="1">
    <source>
        <dbReference type="ARBA" id="ARBA00004651"/>
    </source>
</evidence>
<dbReference type="Proteomes" id="UP001268577">
    <property type="component" value="Unassembled WGS sequence"/>
</dbReference>
<evidence type="ECO:0000256" key="6">
    <source>
        <dbReference type="ARBA" id="ARBA00023136"/>
    </source>
</evidence>
<feature type="transmembrane region" description="Helical" evidence="7">
    <location>
        <begin position="108"/>
        <end position="128"/>
    </location>
</feature>
<dbReference type="AlphaFoldDB" id="A0AAW8U4Q7"/>
<gene>
    <name evidence="8" type="ORF">P7H70_04415</name>
</gene>
<sequence>MKKNLVLFKVYLMAGAFTFSGGMAMLPLVERELCTKRKLINQEELHEFTTLSQVFPGVIALTNACFVGKRINGKSGMFFAGLGAILPAYILMSIATILYDFLPKEGAVLSALTAIRATSASFLFLAAYTIARFNLKEKRLLLFSLIAFLLTVFNLLSAPKLIIAGAFCGVLFVQYKKGRV</sequence>
<proteinExistence type="inferred from homology"/>
<comment type="subcellular location">
    <subcellularLocation>
        <location evidence="1">Cell membrane</location>
        <topology evidence="1">Multi-pass membrane protein</topology>
    </subcellularLocation>
</comment>
<feature type="transmembrane region" description="Helical" evidence="7">
    <location>
        <begin position="78"/>
        <end position="102"/>
    </location>
</feature>
<feature type="transmembrane region" description="Helical" evidence="7">
    <location>
        <begin position="140"/>
        <end position="173"/>
    </location>
</feature>
<evidence type="ECO:0000313" key="9">
    <source>
        <dbReference type="Proteomes" id="UP001268577"/>
    </source>
</evidence>
<comment type="similarity">
    <text evidence="2">Belongs to the chromate ion transporter (CHR) (TC 2.A.51) family.</text>
</comment>
<evidence type="ECO:0000256" key="7">
    <source>
        <dbReference type="SAM" id="Phobius"/>
    </source>
</evidence>
<evidence type="ECO:0000256" key="2">
    <source>
        <dbReference type="ARBA" id="ARBA00005262"/>
    </source>
</evidence>
<evidence type="ECO:0000256" key="4">
    <source>
        <dbReference type="ARBA" id="ARBA00022692"/>
    </source>
</evidence>
<keyword evidence="6 7" id="KW-0472">Membrane</keyword>
<keyword evidence="4 7" id="KW-0812">Transmembrane</keyword>
<dbReference type="InterPro" id="IPR003370">
    <property type="entry name" value="Chromate_transpt"/>
</dbReference>
<evidence type="ECO:0000256" key="5">
    <source>
        <dbReference type="ARBA" id="ARBA00022989"/>
    </source>
</evidence>
<dbReference type="Pfam" id="PF02417">
    <property type="entry name" value="Chromate_transp"/>
    <property type="match status" value="1"/>
</dbReference>
<accession>A0AAW8U4Q7</accession>
<reference evidence="8" key="1">
    <citation type="submission" date="2023-03" db="EMBL/GenBank/DDBJ databases">
        <authorList>
            <person name="Shen W."/>
            <person name="Cai J."/>
        </authorList>
    </citation>
    <scope>NUCLEOTIDE SEQUENCE</scope>
    <source>
        <strain evidence="8">P96-3</strain>
    </source>
</reference>
<dbReference type="PANTHER" id="PTHR43663:SF1">
    <property type="entry name" value="CHROMATE TRANSPORTER"/>
    <property type="match status" value="1"/>
</dbReference>
<organism evidence="8 9">
    <name type="scientific">Vagococcus carniphilus</name>
    <dbReference type="NCBI Taxonomy" id="218144"/>
    <lineage>
        <taxon>Bacteria</taxon>
        <taxon>Bacillati</taxon>
        <taxon>Bacillota</taxon>
        <taxon>Bacilli</taxon>
        <taxon>Lactobacillales</taxon>
        <taxon>Enterococcaceae</taxon>
        <taxon>Vagococcus</taxon>
    </lineage>
</organism>
<comment type="caution">
    <text evidence="8">The sequence shown here is derived from an EMBL/GenBank/DDBJ whole genome shotgun (WGS) entry which is preliminary data.</text>
</comment>
<keyword evidence="5 7" id="KW-1133">Transmembrane helix</keyword>
<dbReference type="EMBL" id="JARQBZ010000006">
    <property type="protein sequence ID" value="MDT2833287.1"/>
    <property type="molecule type" value="Genomic_DNA"/>
</dbReference>
<protein>
    <submittedName>
        <fullName evidence="8">Chromate transporter</fullName>
    </submittedName>
</protein>